<keyword evidence="1" id="KW-0805">Transcription regulation</keyword>
<dbReference type="STRING" id="1459.AF332_26250"/>
<dbReference type="PROSITE" id="PS01124">
    <property type="entry name" value="HTH_ARAC_FAMILY_2"/>
    <property type="match status" value="1"/>
</dbReference>
<keyword evidence="6" id="KW-1185">Reference proteome</keyword>
<dbReference type="Pfam" id="PF12833">
    <property type="entry name" value="HTH_18"/>
    <property type="match status" value="1"/>
</dbReference>
<evidence type="ECO:0000256" key="3">
    <source>
        <dbReference type="ARBA" id="ARBA00023163"/>
    </source>
</evidence>
<evidence type="ECO:0000256" key="2">
    <source>
        <dbReference type="ARBA" id="ARBA00023125"/>
    </source>
</evidence>
<evidence type="ECO:0000256" key="1">
    <source>
        <dbReference type="ARBA" id="ARBA00023015"/>
    </source>
</evidence>
<dbReference type="SMART" id="SM00342">
    <property type="entry name" value="HTH_ARAC"/>
    <property type="match status" value="1"/>
</dbReference>
<dbReference type="AlphaFoldDB" id="A0A0M0GJQ5"/>
<dbReference type="EMBL" id="LGUF01000007">
    <property type="protein sequence ID" value="KON89978.1"/>
    <property type="molecule type" value="Genomic_DNA"/>
</dbReference>
<keyword evidence="2" id="KW-0238">DNA-binding</keyword>
<evidence type="ECO:0000259" key="4">
    <source>
        <dbReference type="PROSITE" id="PS01124"/>
    </source>
</evidence>
<dbReference type="PANTHER" id="PTHR43280">
    <property type="entry name" value="ARAC-FAMILY TRANSCRIPTIONAL REGULATOR"/>
    <property type="match status" value="1"/>
</dbReference>
<accession>A0A0M0GJQ5</accession>
<dbReference type="InterPro" id="IPR018060">
    <property type="entry name" value="HTH_AraC"/>
</dbReference>
<dbReference type="OrthoDB" id="9801123at2"/>
<dbReference type="PANTHER" id="PTHR43280:SF28">
    <property type="entry name" value="HTH-TYPE TRANSCRIPTIONAL ACTIVATOR RHAS"/>
    <property type="match status" value="1"/>
</dbReference>
<sequence>MSLQQLATIIPIFKDIQLFDTSKIYQLQSNYHAILIIKYGYVTITTENQPPFICSGGFALHGKESPFTIEIPKTKSAQYVLITYQLFPENQEWTLRGPLYSISEEKIFYMADELMRIRTLHNNKDTNEDPEVQLIRERLMLERILYIYLYESAKKKETKTTMSLIKETVSYLNEHYMLDIKLPQLAERAGLSVGHYTVLFKKLTDMTVKSYLLKLRIEKAKQYLVQSNITAKEIGKRVGFTDYFHFSRSFKKEVGCSPTFFRENAEKSKNKTC</sequence>
<dbReference type="Proteomes" id="UP000037109">
    <property type="component" value="Unassembled WGS sequence"/>
</dbReference>
<proteinExistence type="predicted"/>
<dbReference type="RefSeq" id="WP_053437343.1">
    <property type="nucleotide sequence ID" value="NZ_LGUF01000007.1"/>
</dbReference>
<dbReference type="GO" id="GO:0003700">
    <property type="term" value="F:DNA-binding transcription factor activity"/>
    <property type="evidence" value="ECO:0007669"/>
    <property type="project" value="InterPro"/>
</dbReference>
<protein>
    <recommendedName>
        <fullName evidence="4">HTH araC/xylS-type domain-containing protein</fullName>
    </recommendedName>
</protein>
<evidence type="ECO:0000313" key="6">
    <source>
        <dbReference type="Proteomes" id="UP000037109"/>
    </source>
</evidence>
<dbReference type="SUPFAM" id="SSF46689">
    <property type="entry name" value="Homeodomain-like"/>
    <property type="match status" value="2"/>
</dbReference>
<gene>
    <name evidence="5" type="ORF">AF332_26250</name>
</gene>
<reference evidence="6" key="1">
    <citation type="submission" date="2015-07" db="EMBL/GenBank/DDBJ databases">
        <title>Fjat-10036 dsm4.</title>
        <authorList>
            <person name="Liu B."/>
            <person name="Wang J."/>
            <person name="Zhu Y."/>
            <person name="Liu G."/>
            <person name="Chen Q."/>
            <person name="Chen Z."/>
            <person name="Lan J."/>
            <person name="Che J."/>
            <person name="Ge C."/>
            <person name="Shi H."/>
            <person name="Pan Z."/>
            <person name="Liu X."/>
        </authorList>
    </citation>
    <scope>NUCLEOTIDE SEQUENCE [LARGE SCALE GENOMIC DNA]</scope>
    <source>
        <strain evidence="6">DSM 4</strain>
    </source>
</reference>
<dbReference type="PATRIC" id="fig|1459.3.peg.5769"/>
<feature type="domain" description="HTH araC/xylS-type" evidence="4">
    <location>
        <begin position="166"/>
        <end position="264"/>
    </location>
</feature>
<organism evidence="5 6">
    <name type="scientific">Sporosarcina globispora</name>
    <name type="common">Bacillus globisporus</name>
    <dbReference type="NCBI Taxonomy" id="1459"/>
    <lineage>
        <taxon>Bacteria</taxon>
        <taxon>Bacillati</taxon>
        <taxon>Bacillota</taxon>
        <taxon>Bacilli</taxon>
        <taxon>Bacillales</taxon>
        <taxon>Caryophanaceae</taxon>
        <taxon>Sporosarcina</taxon>
    </lineage>
</organism>
<comment type="caution">
    <text evidence="5">The sequence shown here is derived from an EMBL/GenBank/DDBJ whole genome shotgun (WGS) entry which is preliminary data.</text>
</comment>
<name>A0A0M0GJQ5_SPOGL</name>
<dbReference type="GO" id="GO:0043565">
    <property type="term" value="F:sequence-specific DNA binding"/>
    <property type="evidence" value="ECO:0007669"/>
    <property type="project" value="InterPro"/>
</dbReference>
<evidence type="ECO:0000313" key="5">
    <source>
        <dbReference type="EMBL" id="KON89978.1"/>
    </source>
</evidence>
<dbReference type="InterPro" id="IPR009057">
    <property type="entry name" value="Homeodomain-like_sf"/>
</dbReference>
<keyword evidence="3" id="KW-0804">Transcription</keyword>
<dbReference type="Gene3D" id="1.10.10.60">
    <property type="entry name" value="Homeodomain-like"/>
    <property type="match status" value="2"/>
</dbReference>